<evidence type="ECO:0000256" key="1">
    <source>
        <dbReference type="ARBA" id="ARBA00000085"/>
    </source>
</evidence>
<keyword evidence="3" id="KW-1133">Transmembrane helix</keyword>
<organism evidence="5 6">
    <name type="scientific">Parvularcula bermudensis (strain ATCC BAA-594 / HTCC2503 / KCTC 12087)</name>
    <dbReference type="NCBI Taxonomy" id="314260"/>
    <lineage>
        <taxon>Bacteria</taxon>
        <taxon>Pseudomonadati</taxon>
        <taxon>Pseudomonadota</taxon>
        <taxon>Alphaproteobacteria</taxon>
        <taxon>Parvularculales</taxon>
        <taxon>Parvularculaceae</taxon>
        <taxon>Parvularcula</taxon>
    </lineage>
</organism>
<dbReference type="AlphaFoldDB" id="E0TCI6"/>
<feature type="domain" description="Signal transduction histidine kinase dimerisation/phosphoacceptor" evidence="4">
    <location>
        <begin position="265"/>
        <end position="306"/>
    </location>
</feature>
<dbReference type="HOGENOM" id="CLU_563649_0_0_5"/>
<feature type="transmembrane region" description="Helical" evidence="3">
    <location>
        <begin position="173"/>
        <end position="189"/>
    </location>
</feature>
<feature type="transmembrane region" description="Helical" evidence="3">
    <location>
        <begin position="142"/>
        <end position="164"/>
    </location>
</feature>
<keyword evidence="3" id="KW-0812">Transmembrane</keyword>
<keyword evidence="6" id="KW-1185">Reference proteome</keyword>
<dbReference type="EC" id="2.7.13.3" evidence="2"/>
<name>E0TCI6_PARBH</name>
<dbReference type="SUPFAM" id="SSF47384">
    <property type="entry name" value="Homodimeric domain of signal transducing histidine kinase"/>
    <property type="match status" value="1"/>
</dbReference>
<dbReference type="InterPro" id="IPR036097">
    <property type="entry name" value="HisK_dim/P_sf"/>
</dbReference>
<evidence type="ECO:0000259" key="4">
    <source>
        <dbReference type="Pfam" id="PF00512"/>
    </source>
</evidence>
<dbReference type="InterPro" id="IPR003661">
    <property type="entry name" value="HisK_dim/P_dom"/>
</dbReference>
<dbReference type="STRING" id="314260.PB2503_02492"/>
<reference evidence="5 6" key="2">
    <citation type="journal article" date="2011" name="J. Bacteriol.">
        <title>Complete genome sequence of strain HTCC2503T of Parvularcula bermudensis, the type species of the order "Parvularculales" in the class Alphaproteobacteria.</title>
        <authorList>
            <person name="Oh H.M."/>
            <person name="Kang I."/>
            <person name="Vergin K.L."/>
            <person name="Kang D."/>
            <person name="Rhee K.H."/>
            <person name="Giovannoni S.J."/>
            <person name="Cho J.C."/>
        </authorList>
    </citation>
    <scope>NUCLEOTIDE SEQUENCE [LARGE SCALE GENOMIC DNA]</scope>
    <source>
        <strain evidence="6">ATCC BAA-594 / HTCC2503 / KCTC 12087</strain>
    </source>
</reference>
<feature type="transmembrane region" description="Helical" evidence="3">
    <location>
        <begin position="45"/>
        <end position="68"/>
    </location>
</feature>
<keyword evidence="3" id="KW-0472">Membrane</keyword>
<evidence type="ECO:0000313" key="6">
    <source>
        <dbReference type="Proteomes" id="UP000001302"/>
    </source>
</evidence>
<keyword evidence="5" id="KW-0808">Transferase</keyword>
<dbReference type="Pfam" id="PF00512">
    <property type="entry name" value="HisKA"/>
    <property type="match status" value="1"/>
</dbReference>
<proteinExistence type="predicted"/>
<dbReference type="RefSeq" id="WP_013299549.1">
    <property type="nucleotide sequence ID" value="NC_014414.1"/>
</dbReference>
<comment type="catalytic activity">
    <reaction evidence="1">
        <text>ATP + protein L-histidine = ADP + protein N-phospho-L-histidine.</text>
        <dbReference type="EC" id="2.7.13.3"/>
    </reaction>
</comment>
<accession>E0TCI6</accession>
<evidence type="ECO:0000256" key="3">
    <source>
        <dbReference type="SAM" id="Phobius"/>
    </source>
</evidence>
<feature type="transmembrane region" description="Helical" evidence="3">
    <location>
        <begin position="112"/>
        <end position="130"/>
    </location>
</feature>
<feature type="transmembrane region" description="Helical" evidence="3">
    <location>
        <begin position="12"/>
        <end position="33"/>
    </location>
</feature>
<reference evidence="6" key="1">
    <citation type="submission" date="2010-08" db="EMBL/GenBank/DDBJ databases">
        <title>Genome sequence of Parvularcula bermudensis HTCC2503.</title>
        <authorList>
            <person name="Kang D.-M."/>
            <person name="Oh H.-M."/>
            <person name="Cho J.-C."/>
        </authorList>
    </citation>
    <scope>NUCLEOTIDE SEQUENCE [LARGE SCALE GENOMIC DNA]</scope>
    <source>
        <strain evidence="6">ATCC BAA-594 / HTCC2503 / KCTC 12087</strain>
    </source>
</reference>
<dbReference type="EMBL" id="CP002156">
    <property type="protein sequence ID" value="ADM08575.1"/>
    <property type="molecule type" value="Genomic_DNA"/>
</dbReference>
<dbReference type="KEGG" id="pbr:PB2503_02492"/>
<dbReference type="Gene3D" id="1.10.287.130">
    <property type="match status" value="1"/>
</dbReference>
<sequence length="484" mass="51267">MAFQTNEGQFEAALMAVGLFYLMALTVSILFFRGTGRRGLSKMKWIVLAGLGLGLSLFLSAPIAAYAAGYSFGDDTSLTLMAYGLQLGLAVFGIGGFGYLANRPDCGVSTKLSAGVGPLVLAFLTGPVLLMGDGARWTVLNVAALVGAMSLMVVALTPACLLALSHRTRNRRIVFSLLFTAAMIIPYIALKRGGLSAPGVYPGAADYAFALVMSGIALPSLVAQLVVFRRLSRRARQERHAREKKVAVDPGRGVADLKSAAMEASVTAHAMRSPLGGIASLSELLLSTPLDEDQRRYVRMIAESAEGATSSLGFQAAPPAAARPNRPPPLKRVSMAAMVARLEAVLVGAALEAGVHLIFHVGRAVPAEIWAVEDKLLAALKTLLSDLLGSTAAPNMLVSIDAERRNQEATIRLSVTDRATDEAALDRGAEETHRRAAEIGADLLISVREDNVRTAFLTFVARLPHTQHSPMNTAPTSQPNASRE</sequence>
<keyword evidence="5" id="KW-0418">Kinase</keyword>
<dbReference type="CDD" id="cd00082">
    <property type="entry name" value="HisKA"/>
    <property type="match status" value="1"/>
</dbReference>
<protein>
    <recommendedName>
        <fullName evidence="2">histidine kinase</fullName>
        <ecNumber evidence="2">2.7.13.3</ecNumber>
    </recommendedName>
</protein>
<evidence type="ECO:0000313" key="5">
    <source>
        <dbReference type="EMBL" id="ADM08575.1"/>
    </source>
</evidence>
<feature type="transmembrane region" description="Helical" evidence="3">
    <location>
        <begin position="80"/>
        <end position="100"/>
    </location>
</feature>
<dbReference type="GO" id="GO:0000155">
    <property type="term" value="F:phosphorelay sensor kinase activity"/>
    <property type="evidence" value="ECO:0007669"/>
    <property type="project" value="InterPro"/>
</dbReference>
<dbReference type="Proteomes" id="UP000001302">
    <property type="component" value="Chromosome"/>
</dbReference>
<dbReference type="eggNOG" id="COG3852">
    <property type="taxonomic scope" value="Bacteria"/>
</dbReference>
<feature type="transmembrane region" description="Helical" evidence="3">
    <location>
        <begin position="209"/>
        <end position="228"/>
    </location>
</feature>
<evidence type="ECO:0000256" key="2">
    <source>
        <dbReference type="ARBA" id="ARBA00012438"/>
    </source>
</evidence>
<gene>
    <name evidence="5" type="ordered locus">PB2503_02492</name>
</gene>